<dbReference type="GO" id="GO:0006508">
    <property type="term" value="P:proteolysis"/>
    <property type="evidence" value="ECO:0007669"/>
    <property type="project" value="InterPro"/>
</dbReference>
<sequence>MNSNNLYSLLNTNWMFAGSSESSLYPFLFNIINSTQQATAKLSDTTYQFASNSGEISDTPQKNSDGSVAVVKMHHPIFKYNQECGPRGTQSIMKQMDAWKNDNAIKGVLLYINSGGGQASGCSEFAEYLHNYPKPTGTYTNDTIGSAAYYAASATGFITANKHADFIGCIGSMIKKVDMEGVLINKGATIEEIYSDLSPEKNLQSRALKDGDSKPLITKFLNPLAKQFHDDVKAYRSHVSEKALKGDVFNPEESLQEGLIDEIGTFQSAIDKILSMTTTNNNKSNQNTMSNLKTPLIEAVIGANFSDAKNETGILLTDDQATAIENKLSANDAEVSKFKNEATTAKDEVIAATAKITTLTSDNTSVTNAVQNALKTAGVENAATMTNEAGVIALSNLVAKYGANDGGKGTTHLLNLGGGESIADPVGNKLESILKNI</sequence>
<dbReference type="InterPro" id="IPR029045">
    <property type="entry name" value="ClpP/crotonase-like_dom_sf"/>
</dbReference>
<dbReference type="GO" id="GO:0008233">
    <property type="term" value="F:peptidase activity"/>
    <property type="evidence" value="ECO:0007669"/>
    <property type="project" value="InterPro"/>
</dbReference>
<dbReference type="Proteomes" id="UP000490060">
    <property type="component" value="Unassembled WGS sequence"/>
</dbReference>
<gene>
    <name evidence="3" type="ORF">TNO010_400046</name>
</gene>
<dbReference type="Pfam" id="PF01343">
    <property type="entry name" value="Peptidase_S49"/>
    <property type="match status" value="1"/>
</dbReference>
<dbReference type="PANTHER" id="PTHR42987">
    <property type="entry name" value="PEPTIDASE S49"/>
    <property type="match status" value="1"/>
</dbReference>
<reference evidence="3 4" key="1">
    <citation type="submission" date="2017-11" db="EMBL/GenBank/DDBJ databases">
        <authorList>
            <person name="Duchaud E."/>
        </authorList>
    </citation>
    <scope>NUCLEOTIDE SEQUENCE [LARGE SCALE GENOMIC DNA]</scope>
    <source>
        <strain evidence="3 4">TNO010</strain>
    </source>
</reference>
<dbReference type="PANTHER" id="PTHR42987:SF4">
    <property type="entry name" value="PROTEASE SOHB-RELATED"/>
    <property type="match status" value="1"/>
</dbReference>
<evidence type="ECO:0000313" key="3">
    <source>
        <dbReference type="EMBL" id="SOU89471.1"/>
    </source>
</evidence>
<accession>A0A2I2MAB4</accession>
<dbReference type="AlphaFoldDB" id="A0A2I2MAB4"/>
<protein>
    <recommendedName>
        <fullName evidence="2">Peptidase S49 domain-containing protein</fullName>
    </recommendedName>
</protein>
<dbReference type="EMBL" id="OENE01000035">
    <property type="protein sequence ID" value="SOU89471.1"/>
    <property type="molecule type" value="Genomic_DNA"/>
</dbReference>
<evidence type="ECO:0000313" key="4">
    <source>
        <dbReference type="Proteomes" id="UP000490060"/>
    </source>
</evidence>
<comment type="similarity">
    <text evidence="1">Belongs to the peptidase S49 family.</text>
</comment>
<proteinExistence type="inferred from homology"/>
<evidence type="ECO:0000259" key="2">
    <source>
        <dbReference type="Pfam" id="PF01343"/>
    </source>
</evidence>
<feature type="domain" description="Peptidase S49" evidence="2">
    <location>
        <begin position="134"/>
        <end position="272"/>
    </location>
</feature>
<dbReference type="InterPro" id="IPR002142">
    <property type="entry name" value="Peptidase_S49"/>
</dbReference>
<name>A0A2I2MAB4_9FLAO</name>
<dbReference type="SUPFAM" id="SSF52096">
    <property type="entry name" value="ClpP/crotonase"/>
    <property type="match status" value="1"/>
</dbReference>
<organism evidence="3 4">
    <name type="scientific">Tenacibaculum finnmarkense genomovar ulcerans</name>
    <dbReference type="NCBI Taxonomy" id="2781388"/>
    <lineage>
        <taxon>Bacteria</taxon>
        <taxon>Pseudomonadati</taxon>
        <taxon>Bacteroidota</taxon>
        <taxon>Flavobacteriia</taxon>
        <taxon>Flavobacteriales</taxon>
        <taxon>Flavobacteriaceae</taxon>
        <taxon>Tenacibaculum</taxon>
        <taxon>Tenacibaculum finnmarkense</taxon>
    </lineage>
</organism>
<evidence type="ECO:0000256" key="1">
    <source>
        <dbReference type="ARBA" id="ARBA00008683"/>
    </source>
</evidence>
<dbReference type="Gene3D" id="3.90.226.10">
    <property type="entry name" value="2-enoyl-CoA Hydratase, Chain A, domain 1"/>
    <property type="match status" value="1"/>
</dbReference>